<name>A0ACC1M7N1_9FUNG</name>
<organism evidence="1 2">
    <name type="scientific">Coemansia aciculifera</name>
    <dbReference type="NCBI Taxonomy" id="417176"/>
    <lineage>
        <taxon>Eukaryota</taxon>
        <taxon>Fungi</taxon>
        <taxon>Fungi incertae sedis</taxon>
        <taxon>Zoopagomycota</taxon>
        <taxon>Kickxellomycotina</taxon>
        <taxon>Kickxellomycetes</taxon>
        <taxon>Kickxellales</taxon>
        <taxon>Kickxellaceae</taxon>
        <taxon>Coemansia</taxon>
    </lineage>
</organism>
<comment type="caution">
    <text evidence="1">The sequence shown here is derived from an EMBL/GenBank/DDBJ whole genome shotgun (WGS) entry which is preliminary data.</text>
</comment>
<proteinExistence type="predicted"/>
<sequence>MSAKSYSSRDVELMRMAIDAAKQCTNVETAYNVGAVICSSDKTRVLSTGYSRQYPGNTHAEECALMSLPKNISLKDAVMYTTMEPCSQRLSGKLPCVARILESGRIAKVFVGVREPPNFVLQCTGMEELAKRGVHVVHVDELETECRLLNKHLN</sequence>
<reference evidence="1" key="1">
    <citation type="submission" date="2022-07" db="EMBL/GenBank/DDBJ databases">
        <title>Phylogenomic reconstructions and comparative analyses of Kickxellomycotina fungi.</title>
        <authorList>
            <person name="Reynolds N.K."/>
            <person name="Stajich J.E."/>
            <person name="Barry K."/>
            <person name="Grigoriev I.V."/>
            <person name="Crous P."/>
            <person name="Smith M.E."/>
        </authorList>
    </citation>
    <scope>NUCLEOTIDE SEQUENCE</scope>
    <source>
        <strain evidence="1">CBS 190363</strain>
    </source>
</reference>
<keyword evidence="2" id="KW-1185">Reference proteome</keyword>
<evidence type="ECO:0000313" key="1">
    <source>
        <dbReference type="EMBL" id="KAJ2899460.1"/>
    </source>
</evidence>
<dbReference type="EMBL" id="JANBVB010000026">
    <property type="protein sequence ID" value="KAJ2899460.1"/>
    <property type="molecule type" value="Genomic_DNA"/>
</dbReference>
<dbReference type="Proteomes" id="UP001139981">
    <property type="component" value="Unassembled WGS sequence"/>
</dbReference>
<gene>
    <name evidence="1" type="ORF">IWW38_000981</name>
</gene>
<accession>A0ACC1M7N1</accession>
<evidence type="ECO:0000313" key="2">
    <source>
        <dbReference type="Proteomes" id="UP001139981"/>
    </source>
</evidence>
<protein>
    <submittedName>
        <fullName evidence="1">Uncharacterized protein</fullName>
    </submittedName>
</protein>